<dbReference type="AlphaFoldDB" id="A6HAN8"/>
<name>A6HAN8_RAT</name>
<reference evidence="2" key="1">
    <citation type="submission" date="2005-09" db="EMBL/GenBank/DDBJ databases">
        <authorList>
            <person name="Mural R.J."/>
            <person name="Li P.W."/>
            <person name="Adams M.D."/>
            <person name="Amanatides P.G."/>
            <person name="Baden-Tillson H."/>
            <person name="Barnstead M."/>
            <person name="Chin S.H."/>
            <person name="Dew I."/>
            <person name="Evans C.A."/>
            <person name="Ferriera S."/>
            <person name="Flanigan M."/>
            <person name="Fosler C."/>
            <person name="Glodek A."/>
            <person name="Gu Z."/>
            <person name="Holt R.A."/>
            <person name="Jennings D."/>
            <person name="Kraft C.L."/>
            <person name="Lu F."/>
            <person name="Nguyen T."/>
            <person name="Nusskern D.R."/>
            <person name="Pfannkoch C.M."/>
            <person name="Sitter C."/>
            <person name="Sutton G.G."/>
            <person name="Venter J.C."/>
            <person name="Wang Z."/>
            <person name="Woodage T."/>
            <person name="Zheng X.H."/>
            <person name="Zhong F."/>
        </authorList>
    </citation>
    <scope>NUCLEOTIDE SEQUENCE [LARGE SCALE GENOMIC DNA]</scope>
    <source>
        <strain>BN</strain>
        <strain evidence="2">Sprague-Dawley</strain>
    </source>
</reference>
<sequence length="34" mass="3998">MGRKVAIRCTCNQQRPLILKQDRLSFYVDLGFLN</sequence>
<dbReference type="Proteomes" id="UP000234681">
    <property type="component" value="Chromosome 6"/>
</dbReference>
<gene>
    <name evidence="1" type="ORF">rCG_62136</name>
</gene>
<accession>A6HAN8</accession>
<organism evidence="1 2">
    <name type="scientific">Rattus norvegicus</name>
    <name type="common">Rat</name>
    <dbReference type="NCBI Taxonomy" id="10116"/>
    <lineage>
        <taxon>Eukaryota</taxon>
        <taxon>Metazoa</taxon>
        <taxon>Chordata</taxon>
        <taxon>Craniata</taxon>
        <taxon>Vertebrata</taxon>
        <taxon>Euteleostomi</taxon>
        <taxon>Mammalia</taxon>
        <taxon>Eutheria</taxon>
        <taxon>Euarchontoglires</taxon>
        <taxon>Glires</taxon>
        <taxon>Rodentia</taxon>
        <taxon>Myomorpha</taxon>
        <taxon>Muroidea</taxon>
        <taxon>Muridae</taxon>
        <taxon>Murinae</taxon>
        <taxon>Rattus</taxon>
    </lineage>
</organism>
<protein>
    <submittedName>
        <fullName evidence="1">RCG62136</fullName>
    </submittedName>
</protein>
<dbReference type="EMBL" id="CH473947">
    <property type="protein sequence ID" value="EDM03093.1"/>
    <property type="molecule type" value="Genomic_DNA"/>
</dbReference>
<evidence type="ECO:0000313" key="2">
    <source>
        <dbReference type="Proteomes" id="UP000234681"/>
    </source>
</evidence>
<evidence type="ECO:0000313" key="1">
    <source>
        <dbReference type="EMBL" id="EDM03093.1"/>
    </source>
</evidence>
<proteinExistence type="predicted"/>